<feature type="compositionally biased region" description="Pro residues" evidence="6">
    <location>
        <begin position="52"/>
        <end position="64"/>
    </location>
</feature>
<dbReference type="PANTHER" id="PTHR31889">
    <property type="entry name" value="FUCOSYLTRANSFERASE 2-RELATED"/>
    <property type="match status" value="1"/>
</dbReference>
<dbReference type="Pfam" id="PF03254">
    <property type="entry name" value="XG_FTase"/>
    <property type="match status" value="1"/>
</dbReference>
<evidence type="ECO:0000313" key="8">
    <source>
        <dbReference type="Proteomes" id="UP000198372"/>
    </source>
</evidence>
<gene>
    <name evidence="7" type="ORF">BQ2448_331</name>
</gene>
<organism evidence="7 8">
    <name type="scientific">Microbotryum intermedium</name>
    <dbReference type="NCBI Taxonomy" id="269621"/>
    <lineage>
        <taxon>Eukaryota</taxon>
        <taxon>Fungi</taxon>
        <taxon>Dikarya</taxon>
        <taxon>Basidiomycota</taxon>
        <taxon>Pucciniomycotina</taxon>
        <taxon>Microbotryomycetes</taxon>
        <taxon>Microbotryales</taxon>
        <taxon>Microbotryaceae</taxon>
        <taxon>Microbotryum</taxon>
    </lineage>
</organism>
<dbReference type="AlphaFoldDB" id="A0A238F252"/>
<dbReference type="Gene3D" id="3.40.50.11350">
    <property type="match status" value="1"/>
</dbReference>
<dbReference type="PANTHER" id="PTHR31889:SF2">
    <property type="entry name" value="FUCOSYLTRANSFERASE 3"/>
    <property type="match status" value="1"/>
</dbReference>
<reference evidence="8" key="1">
    <citation type="submission" date="2016-09" db="EMBL/GenBank/DDBJ databases">
        <authorList>
            <person name="Jeantristanb JTB J.-T."/>
            <person name="Ricardo R."/>
        </authorList>
    </citation>
    <scope>NUCLEOTIDE SEQUENCE [LARGE SCALE GENOMIC DNA]</scope>
</reference>
<dbReference type="GO" id="GO:0009969">
    <property type="term" value="P:xyloglucan biosynthetic process"/>
    <property type="evidence" value="ECO:0007669"/>
    <property type="project" value="TreeGrafter"/>
</dbReference>
<keyword evidence="4" id="KW-0325">Glycoprotein</keyword>
<dbReference type="OrthoDB" id="428346at2759"/>
<sequence length="1007" mass="110941">MSGIHLIPIPEQRRRHSLPPGGGDHLLDDSADHPSSSLSSSLHQGSRSPSHLPSPSPSLAPSPIIPQTSFGAPCSSEHGRHRSSLDGFTSPNIAAPAKRLSKMIFADAIPEDHHVDLRYGETHWSGLPSPSPSRATFLEPSSAEGASEVAVFGLGVSTLAPPTTDTNTYTNTITFPNLSSRTDSVVEFNVEPPTIQYDGAHAVLDAAARAHSEFQHHGLLEETPVASTLPRTTYVPRIAQQSPSLTTRVADVLMGWISSPSSSPSGSSSSASDISYDSPISTATSTPPRFRYHVFPISPSLLRPHPRHIHGATSFVAKSTRSSKKWVLLTCAALSLVLFYHRAALSLEVDRFDSLTRTELQDATAVPTTRASRLGPLKSRLRKAAHDRFKKAPVYRSSASQLSASDEKRIEDGEYDRILALNQPPRRRVSGADDTDSAGDVKRTRLPTVADLRRQFNTNKQAYLAQREGWHEFEWKAPHIDATLRRFEATLTDDEFELREWIRRLHRGIEATSVGLTKNSSQEPLPLESSERVPDLGTMPYLSRTSGSIKKWESLEFQAMSPGDGGMCAGSTWLDEYAYMHREVSDRGTPALQKFSVADVCAIATQILNGDREPRFVSYHCETGMNCGGAADRILGLTSTFFFGLLTNRAFLAEWQSPIPLEVVFDSPRIDWSHSSFDVDSHPVLGDLDLSSKAKELDIVNFDRLAMDTIFRSTVWNWQEDRHSKALRPGFEQRDLALQSPWVKMFTNRGMISRSFHYPTLQPHLQQLGLHPLTAFSCISNYLFKPKPAALDLITSYTSLMELPTVFSVGIQIRTGDESMRNREHDKSNTGTWLLDPSVFCLSSALVHPSAFSPTVARHSDYFRCARELATTYSLPSQRILYYLVTDSAHLKADAQRVLGESLVLTDMKPRRDHIASTHHAVDGVMGAVVENWILGKTDMRVTTQDSAFGKLAAFASGNNHSTVMLLPRNHPGRKIRAKKGGRGNLDCTKAGALVGFDELSSTGSLG</sequence>
<comment type="similarity">
    <text evidence="1">Belongs to the glycosyltransferase 37 family.</text>
</comment>
<evidence type="ECO:0000256" key="1">
    <source>
        <dbReference type="ARBA" id="ARBA00010481"/>
    </source>
</evidence>
<dbReference type="Proteomes" id="UP000198372">
    <property type="component" value="Unassembled WGS sequence"/>
</dbReference>
<dbReference type="STRING" id="269621.A0A238F252"/>
<keyword evidence="5" id="KW-0961">Cell wall biogenesis/degradation</keyword>
<keyword evidence="8" id="KW-1185">Reference proteome</keyword>
<feature type="region of interest" description="Disordered" evidence="6">
    <location>
        <begin position="1"/>
        <end position="91"/>
    </location>
</feature>
<evidence type="ECO:0000256" key="4">
    <source>
        <dbReference type="ARBA" id="ARBA00023180"/>
    </source>
</evidence>
<dbReference type="GO" id="GO:0042546">
    <property type="term" value="P:cell wall biogenesis"/>
    <property type="evidence" value="ECO:0007669"/>
    <property type="project" value="InterPro"/>
</dbReference>
<evidence type="ECO:0000256" key="3">
    <source>
        <dbReference type="ARBA" id="ARBA00022679"/>
    </source>
</evidence>
<name>A0A238F252_9BASI</name>
<evidence type="ECO:0000256" key="2">
    <source>
        <dbReference type="ARBA" id="ARBA00022676"/>
    </source>
</evidence>
<protein>
    <submittedName>
        <fullName evidence="7">BQ2448_331 protein</fullName>
    </submittedName>
</protein>
<dbReference type="EMBL" id="FMSP01000003">
    <property type="protein sequence ID" value="SCV68210.1"/>
    <property type="molecule type" value="Genomic_DNA"/>
</dbReference>
<proteinExistence type="inferred from homology"/>
<dbReference type="GO" id="GO:0016020">
    <property type="term" value="C:membrane"/>
    <property type="evidence" value="ECO:0007669"/>
    <property type="project" value="InterPro"/>
</dbReference>
<keyword evidence="2" id="KW-0328">Glycosyltransferase</keyword>
<dbReference type="GO" id="GO:0005794">
    <property type="term" value="C:Golgi apparatus"/>
    <property type="evidence" value="ECO:0007669"/>
    <property type="project" value="TreeGrafter"/>
</dbReference>
<keyword evidence="3" id="KW-0808">Transferase</keyword>
<dbReference type="GO" id="GO:0008107">
    <property type="term" value="F:galactoside 2-alpha-L-fucosyltransferase activity"/>
    <property type="evidence" value="ECO:0007669"/>
    <property type="project" value="InterPro"/>
</dbReference>
<evidence type="ECO:0000256" key="6">
    <source>
        <dbReference type="SAM" id="MobiDB-lite"/>
    </source>
</evidence>
<feature type="compositionally biased region" description="Low complexity" evidence="6">
    <location>
        <begin position="33"/>
        <end position="51"/>
    </location>
</feature>
<dbReference type="InterPro" id="IPR004938">
    <property type="entry name" value="XG_FTase"/>
</dbReference>
<evidence type="ECO:0000313" key="7">
    <source>
        <dbReference type="EMBL" id="SCV68210.1"/>
    </source>
</evidence>
<evidence type="ECO:0000256" key="5">
    <source>
        <dbReference type="ARBA" id="ARBA00023316"/>
    </source>
</evidence>
<accession>A0A238F252</accession>
<dbReference type="GO" id="GO:0071555">
    <property type="term" value="P:cell wall organization"/>
    <property type="evidence" value="ECO:0007669"/>
    <property type="project" value="UniProtKB-KW"/>
</dbReference>